<keyword evidence="1" id="KW-1133">Transmembrane helix</keyword>
<proteinExistence type="predicted"/>
<sequence length="139" mass="15810">MSIGISESLDSKAENGYEMHDCVRASNTVVLKKHGNQAGGTSNKISIQSVIPKINPISNISAFYLKKDQDHDLEESDALYLRRNFGPNFFFLNLNQYRTITPRYHKTSVNFLCTIHLASIIFFGLFLLFLFRTISPLSF</sequence>
<organism evidence="2 3">
    <name type="scientific">Holospora undulata HU1</name>
    <dbReference type="NCBI Taxonomy" id="1321371"/>
    <lineage>
        <taxon>Bacteria</taxon>
        <taxon>Pseudomonadati</taxon>
        <taxon>Pseudomonadota</taxon>
        <taxon>Alphaproteobacteria</taxon>
        <taxon>Holosporales</taxon>
        <taxon>Holosporaceae</taxon>
        <taxon>Holospora</taxon>
    </lineage>
</organism>
<keyword evidence="1" id="KW-0812">Transmembrane</keyword>
<reference evidence="2 3" key="1">
    <citation type="journal article" date="2013" name="Genome Announc.">
        <title>Draft Genome Sequence of Holospora undulata Strain HU1, a Micronucleus-Specific Symbiont of the Ciliate Paramecium caudatum.</title>
        <authorList>
            <person name="Dohra H."/>
            <person name="Suzuki H."/>
            <person name="Suzuki T."/>
            <person name="Tanaka K."/>
            <person name="Fujishima M."/>
        </authorList>
    </citation>
    <scope>NUCLEOTIDE SEQUENCE [LARGE SCALE GENOMIC DNA]</scope>
    <source>
        <strain evidence="2 3">HU1</strain>
    </source>
</reference>
<accession>A0A061JGK5</accession>
<gene>
    <name evidence="2" type="ORF">K737_300327</name>
</gene>
<evidence type="ECO:0000313" key="3">
    <source>
        <dbReference type="Proteomes" id="UP000026922"/>
    </source>
</evidence>
<feature type="transmembrane region" description="Helical" evidence="1">
    <location>
        <begin position="109"/>
        <end position="131"/>
    </location>
</feature>
<name>A0A061JGK5_9PROT</name>
<evidence type="ECO:0000313" key="2">
    <source>
        <dbReference type="EMBL" id="ETZ05236.1"/>
    </source>
</evidence>
<protein>
    <submittedName>
        <fullName evidence="2">Uncharacterized protein</fullName>
    </submittedName>
</protein>
<dbReference type="Proteomes" id="UP000026922">
    <property type="component" value="Unassembled WGS sequence"/>
</dbReference>
<comment type="caution">
    <text evidence="2">The sequence shown here is derived from an EMBL/GenBank/DDBJ whole genome shotgun (WGS) entry which is preliminary data.</text>
</comment>
<dbReference type="AlphaFoldDB" id="A0A061JGK5"/>
<keyword evidence="3" id="KW-1185">Reference proteome</keyword>
<dbReference type="RefSeq" id="WP_006293218.1">
    <property type="nucleotide sequence ID" value="NZ_ARPM03000088.1"/>
</dbReference>
<evidence type="ECO:0000256" key="1">
    <source>
        <dbReference type="SAM" id="Phobius"/>
    </source>
</evidence>
<dbReference type="EMBL" id="ARPM03000088">
    <property type="protein sequence ID" value="ETZ05236.1"/>
    <property type="molecule type" value="Genomic_DNA"/>
</dbReference>
<keyword evidence="1" id="KW-0472">Membrane</keyword>